<feature type="signal peptide" evidence="7">
    <location>
        <begin position="1"/>
        <end position="20"/>
    </location>
</feature>
<evidence type="ECO:0000256" key="6">
    <source>
        <dbReference type="ARBA" id="ARBA00023274"/>
    </source>
</evidence>
<dbReference type="EMBL" id="MK281427">
    <property type="protein sequence ID" value="QAA11199.1"/>
    <property type="molecule type" value="Genomic_DNA"/>
</dbReference>
<proteinExistence type="inferred from homology"/>
<evidence type="ECO:0000256" key="1">
    <source>
        <dbReference type="ARBA" id="ARBA00004229"/>
    </source>
</evidence>
<dbReference type="FunFam" id="2.30.30.30:FF:000009">
    <property type="entry name" value="60S ribosomal protein L26"/>
    <property type="match status" value="1"/>
</dbReference>
<organism evidence="9">
    <name type="scientific">Characiopsis acuta</name>
    <dbReference type="NCBI Taxonomy" id="2040456"/>
    <lineage>
        <taxon>Eukaryota</taxon>
        <taxon>Sar</taxon>
        <taxon>Stramenopiles</taxon>
        <taxon>Ochrophyta</taxon>
        <taxon>Eustigmatophyceae</taxon>
        <taxon>Eustigmatales</taxon>
        <taxon>Chlorobotryaceae</taxon>
        <taxon>Characiopsis</taxon>
    </lineage>
</organism>
<evidence type="ECO:0000256" key="2">
    <source>
        <dbReference type="ARBA" id="ARBA00010618"/>
    </source>
</evidence>
<keyword evidence="4" id="KW-0934">Plastid</keyword>
<dbReference type="GO" id="GO:0015934">
    <property type="term" value="C:large ribosomal subunit"/>
    <property type="evidence" value="ECO:0007669"/>
    <property type="project" value="InterPro"/>
</dbReference>
<keyword evidence="6" id="KW-0687">Ribonucleoprotein</keyword>
<dbReference type="PANTHER" id="PTHR11143">
    <property type="entry name" value="60S RIBOSOMAL PROTEIN L26 FAMILY MEMBER"/>
    <property type="match status" value="1"/>
</dbReference>
<dbReference type="GO" id="GO:0009507">
    <property type="term" value="C:chloroplast"/>
    <property type="evidence" value="ECO:0007669"/>
    <property type="project" value="UniProtKB-SubCell"/>
</dbReference>
<keyword evidence="5 9" id="KW-0689">Ribosomal protein</keyword>
<evidence type="ECO:0000256" key="7">
    <source>
        <dbReference type="SAM" id="SignalP"/>
    </source>
</evidence>
<dbReference type="Pfam" id="PF16906">
    <property type="entry name" value="Ribosomal_L26"/>
    <property type="match status" value="1"/>
</dbReference>
<keyword evidence="7" id="KW-0732">Signal</keyword>
<keyword evidence="3" id="KW-0150">Chloroplast</keyword>
<dbReference type="NCBIfam" id="TIGR01080">
    <property type="entry name" value="rplX_A_E"/>
    <property type="match status" value="1"/>
</dbReference>
<evidence type="ECO:0000259" key="8">
    <source>
        <dbReference type="SMART" id="SM00739"/>
    </source>
</evidence>
<dbReference type="GO" id="GO:0003723">
    <property type="term" value="F:RNA binding"/>
    <property type="evidence" value="ECO:0007669"/>
    <property type="project" value="InterPro"/>
</dbReference>
<name>A0A451FLF8_9STRA</name>
<dbReference type="SUPFAM" id="SSF50104">
    <property type="entry name" value="Translation proteins SH3-like domain"/>
    <property type="match status" value="1"/>
</dbReference>
<dbReference type="AlphaFoldDB" id="A0A451FLF8"/>
<evidence type="ECO:0000313" key="9">
    <source>
        <dbReference type="EMBL" id="QAA11199.1"/>
    </source>
</evidence>
<comment type="similarity">
    <text evidence="2">Belongs to the universal ribosomal protein uL24 family.</text>
</comment>
<accession>A0A451FLF8</accession>
<dbReference type="InterPro" id="IPR008991">
    <property type="entry name" value="Translation_prot_SH3-like_sf"/>
</dbReference>
<dbReference type="Pfam" id="PF00467">
    <property type="entry name" value="KOW"/>
    <property type="match status" value="1"/>
</dbReference>
<dbReference type="InterPro" id="IPR014722">
    <property type="entry name" value="Rib_uL2_dom2"/>
</dbReference>
<sequence>MVQRSLLFLAVAAMAGQCLAFLPAAFPLSADSRSLLSSTAATSRSTPARIVMGSHRNDQQKRRRTSMLRHVNAPNHKRRLIMSSALSRELRDQWGGVRAIPIRKGDEVEITAGDHKRKTGKVVGVDRKKYYIHIEGITREKAGAKEAGKTSTTIPVPISPCKVRITKLHMDKDREAILARRRDGRAALADKGVTVSTETEEAWEQYQEKLKAVLSGTASD</sequence>
<reference evidence="9" key="1">
    <citation type="journal article" date="2019" name="Genome Biol. Evol.">
        <title>Plastid Genomes and Proteins Illuminate the Evolution of Eustigmatophyte Algae and Their Bacterial Endosymbionts.</title>
        <authorList>
            <person name="Sevcikova T."/>
            <person name="Yurchenko T."/>
            <person name="Fawley K.P."/>
            <person name="Amaral R."/>
            <person name="Strnad H."/>
            <person name="Santos L.M."/>
            <person name="Fawley M.W."/>
            <person name="Elias M."/>
        </authorList>
    </citation>
    <scope>NUCLEOTIDE SEQUENCE</scope>
    <source>
        <strain evidence="9">ACOI 456</strain>
    </source>
</reference>
<protein>
    <submittedName>
        <fullName evidence="9">Plastid ribosomal protein L26</fullName>
    </submittedName>
</protein>
<dbReference type="InterPro" id="IPR041988">
    <property type="entry name" value="Ribosomal_uL24_KOW"/>
</dbReference>
<dbReference type="Gene3D" id="2.30.30.30">
    <property type="match status" value="1"/>
</dbReference>
<dbReference type="SMART" id="SM00739">
    <property type="entry name" value="KOW"/>
    <property type="match status" value="1"/>
</dbReference>
<dbReference type="GO" id="GO:0006412">
    <property type="term" value="P:translation"/>
    <property type="evidence" value="ECO:0007669"/>
    <property type="project" value="InterPro"/>
</dbReference>
<evidence type="ECO:0000256" key="3">
    <source>
        <dbReference type="ARBA" id="ARBA00022528"/>
    </source>
</evidence>
<feature type="domain" description="KOW" evidence="8">
    <location>
        <begin position="101"/>
        <end position="128"/>
    </location>
</feature>
<feature type="chain" id="PRO_5018981206" evidence="7">
    <location>
        <begin position="21"/>
        <end position="220"/>
    </location>
</feature>
<dbReference type="GO" id="GO:0003735">
    <property type="term" value="F:structural constituent of ribosome"/>
    <property type="evidence" value="ECO:0007669"/>
    <property type="project" value="InterPro"/>
</dbReference>
<dbReference type="InterPro" id="IPR005756">
    <property type="entry name" value="Ribosomal_uL24_euk/arc"/>
</dbReference>
<evidence type="ECO:0000256" key="4">
    <source>
        <dbReference type="ARBA" id="ARBA00022640"/>
    </source>
</evidence>
<dbReference type="CDD" id="cd06089">
    <property type="entry name" value="KOW_RPL26"/>
    <property type="match status" value="1"/>
</dbReference>
<comment type="subcellular location">
    <subcellularLocation>
        <location evidence="1">Plastid</location>
        <location evidence="1">Chloroplast</location>
    </subcellularLocation>
</comment>
<evidence type="ECO:0000256" key="5">
    <source>
        <dbReference type="ARBA" id="ARBA00022980"/>
    </source>
</evidence>
<dbReference type="InterPro" id="IPR005824">
    <property type="entry name" value="KOW"/>
</dbReference>